<dbReference type="PaxDb" id="572546-Arcpr_1314"/>
<evidence type="ECO:0000256" key="3">
    <source>
        <dbReference type="ARBA" id="ARBA00022692"/>
    </source>
</evidence>
<gene>
    <name evidence="8" type="ordered locus">Arcpr_1314</name>
</gene>
<dbReference type="HOGENOM" id="CLU_017646_1_1_2"/>
<dbReference type="KEGG" id="apo:Arcpr_1314"/>
<accession>D2RE19</accession>
<feature type="transmembrane region" description="Helical" evidence="6">
    <location>
        <begin position="395"/>
        <end position="412"/>
    </location>
</feature>
<sequence>MRETVKVYVPKFFIRRCTRRVLKNREKYRDLEKALVSARLPLNVQELLAIASFYSIISFFIGLMLGMIIVLTTSPTLLLYIASYTPFYNYVSENYYLIRKVYPAIAIIFGLIAYKLTSYSILSYPFFLAKRRRNEIELYLPHAISMMYSMATGGIPIHNMIRTVAESKHIFGELSREFMIIVEMVDVFKRNIYDGMRFVRDTTPSPQLSSFLDNMIFILEGGGRLSEFLRRKSEELSEERERTFESFIELLGMMAEVYIALFVVLPLFLLIVLSVTRILGTPFEIYRIILIVTLPVATFMFMYIIRSIIPLPKVKLEEFERRYELVKANVVEGFRDSFTIDRIKRFKKKILRLLLHPFKERIYDINLKVVLFHVTLASIVVFLISLRYLRLEHTLLLAISAFVIPLIILVEIKERVMRKTEERIPDVFSELAMLNEAGLTVLEGLRVLSQTEMGLLTREIAVMRREIEWGVLIPRAFIRLGIRVKSDILSKIVPVVVKALETAPTIKDAFNVVARYADTEVAFKKRMRSSTLLYVIIIYMCIVVFLTTTYMIITSFFKPFVGLSGVSVGGYALSFDVEYIKNSFLQVAMMVGVLSGLVAGQIGEGNALLGLKHSYIFTIMTYMVFNLM</sequence>
<keyword evidence="3 6" id="KW-0812">Transmembrane</keyword>
<dbReference type="AlphaFoldDB" id="D2RE19"/>
<feature type="domain" description="Type II secretion system protein GspF" evidence="7">
    <location>
        <begin position="144"/>
        <end position="272"/>
    </location>
</feature>
<keyword evidence="5 6" id="KW-0472">Membrane</keyword>
<evidence type="ECO:0000313" key="8">
    <source>
        <dbReference type="EMBL" id="ADB58363.1"/>
    </source>
</evidence>
<organism evidence="8 9">
    <name type="scientific">Archaeoglobus profundus (strain DSM 5631 / JCM 9629 / NBRC 100127 / Av18)</name>
    <dbReference type="NCBI Taxonomy" id="572546"/>
    <lineage>
        <taxon>Archaea</taxon>
        <taxon>Methanobacteriati</taxon>
        <taxon>Methanobacteriota</taxon>
        <taxon>Archaeoglobi</taxon>
        <taxon>Archaeoglobales</taxon>
        <taxon>Archaeoglobaceae</taxon>
        <taxon>Archaeoglobus</taxon>
    </lineage>
</organism>
<evidence type="ECO:0000256" key="6">
    <source>
        <dbReference type="SAM" id="Phobius"/>
    </source>
</evidence>
<evidence type="ECO:0000256" key="2">
    <source>
        <dbReference type="ARBA" id="ARBA00022475"/>
    </source>
</evidence>
<feature type="transmembrane region" description="Helical" evidence="6">
    <location>
        <begin position="285"/>
        <end position="305"/>
    </location>
</feature>
<dbReference type="InterPro" id="IPR042094">
    <property type="entry name" value="T2SS_GspF_sf"/>
</dbReference>
<dbReference type="GO" id="GO:0005886">
    <property type="term" value="C:plasma membrane"/>
    <property type="evidence" value="ECO:0007669"/>
    <property type="project" value="UniProtKB-SubCell"/>
</dbReference>
<reference evidence="8 9" key="1">
    <citation type="journal article" date="2010" name="Stand. Genomic Sci.">
        <title>Complete genome sequence of Archaeoglobus profundus type strain (AV18).</title>
        <authorList>
            <person name="von Jan M."/>
            <person name="Lapidus A."/>
            <person name="Del Rio T.G."/>
            <person name="Copeland A."/>
            <person name="Tice H."/>
            <person name="Cheng J.F."/>
            <person name="Lucas S."/>
            <person name="Chen F."/>
            <person name="Nolan M."/>
            <person name="Goodwin L."/>
            <person name="Han C."/>
            <person name="Pitluck S."/>
            <person name="Liolios K."/>
            <person name="Ivanova N."/>
            <person name="Mavromatis K."/>
            <person name="Ovchinnikova G."/>
            <person name="Chertkov O."/>
            <person name="Pati A."/>
            <person name="Chen A."/>
            <person name="Palaniappan K."/>
            <person name="Land M."/>
            <person name="Hauser L."/>
            <person name="Chang Y.J."/>
            <person name="Jeffries C.D."/>
            <person name="Saunders E."/>
            <person name="Brettin T."/>
            <person name="Detter J.C."/>
            <person name="Chain P."/>
            <person name="Eichinger K."/>
            <person name="Huber H."/>
            <person name="Spring S."/>
            <person name="Rohde M."/>
            <person name="Goker M."/>
            <person name="Wirth R."/>
            <person name="Woyke T."/>
            <person name="Bristow J."/>
            <person name="Eisen J.A."/>
            <person name="Markowitz V."/>
            <person name="Hugenholtz P."/>
            <person name="Kyrpides N.C."/>
            <person name="Klenk H.P."/>
        </authorList>
    </citation>
    <scope>NUCLEOTIDE SEQUENCE [LARGE SCALE GENOMIC DNA]</scope>
    <source>
        <strain evidence="9">DSM 5631 / JCM 9629 / NBRC 100127 / Av18</strain>
    </source>
</reference>
<dbReference type="PANTHER" id="PTHR35402:SF1">
    <property type="entry name" value="TYPE II SECRETION SYSTEM PROTEIN GSPF DOMAIN-CONTAINING PROTEIN"/>
    <property type="match status" value="1"/>
</dbReference>
<evidence type="ECO:0000259" key="7">
    <source>
        <dbReference type="Pfam" id="PF00482"/>
    </source>
</evidence>
<dbReference type="STRING" id="572546.Arcpr_1314"/>
<dbReference type="GeneID" id="8740001"/>
<name>D2RE19_ARCPA</name>
<evidence type="ECO:0000313" key="9">
    <source>
        <dbReference type="Proteomes" id="UP000001901"/>
    </source>
</evidence>
<keyword evidence="2" id="KW-1003">Cell membrane</keyword>
<protein>
    <submittedName>
        <fullName evidence="8">Type II secretion system protein</fullName>
    </submittedName>
</protein>
<feature type="transmembrane region" description="Helical" evidence="6">
    <location>
        <begin position="257"/>
        <end position="279"/>
    </location>
</feature>
<keyword evidence="4 6" id="KW-1133">Transmembrane helix</keyword>
<feature type="transmembrane region" description="Helical" evidence="6">
    <location>
        <begin position="584"/>
        <end position="602"/>
    </location>
</feature>
<dbReference type="Gene3D" id="1.20.81.30">
    <property type="entry name" value="Type II secretion system (T2SS), domain F"/>
    <property type="match status" value="1"/>
</dbReference>
<feature type="transmembrane region" description="Helical" evidence="6">
    <location>
        <begin position="48"/>
        <end position="81"/>
    </location>
</feature>
<dbReference type="OrthoDB" id="50548at2157"/>
<evidence type="ECO:0000256" key="1">
    <source>
        <dbReference type="ARBA" id="ARBA00004651"/>
    </source>
</evidence>
<dbReference type="InterPro" id="IPR056569">
    <property type="entry name" value="ArlJ-like"/>
</dbReference>
<dbReference type="InterPro" id="IPR018076">
    <property type="entry name" value="T2SS_GspF_dom"/>
</dbReference>
<dbReference type="eggNOG" id="arCOG01808">
    <property type="taxonomic scope" value="Archaea"/>
</dbReference>
<proteinExistence type="predicted"/>
<evidence type="ECO:0000256" key="5">
    <source>
        <dbReference type="ARBA" id="ARBA00023136"/>
    </source>
</evidence>
<dbReference type="RefSeq" id="WP_012940699.1">
    <property type="nucleotide sequence ID" value="NC_013741.1"/>
</dbReference>
<dbReference type="PANTHER" id="PTHR35402">
    <property type="entry name" value="INTEGRAL MEMBRANE PROTEIN-RELATED"/>
    <property type="match status" value="1"/>
</dbReference>
<comment type="subcellular location">
    <subcellularLocation>
        <location evidence="1">Cell membrane</location>
        <topology evidence="1">Multi-pass membrane protein</topology>
    </subcellularLocation>
</comment>
<evidence type="ECO:0000256" key="4">
    <source>
        <dbReference type="ARBA" id="ARBA00022989"/>
    </source>
</evidence>
<feature type="transmembrane region" description="Helical" evidence="6">
    <location>
        <begin position="369"/>
        <end position="389"/>
    </location>
</feature>
<keyword evidence="9" id="KW-1185">Reference proteome</keyword>
<dbReference type="EMBL" id="CP001857">
    <property type="protein sequence ID" value="ADB58363.1"/>
    <property type="molecule type" value="Genomic_DNA"/>
</dbReference>
<feature type="transmembrane region" description="Helical" evidence="6">
    <location>
        <begin position="101"/>
        <end position="122"/>
    </location>
</feature>
<feature type="domain" description="Type II secretion system protein GspF" evidence="7">
    <location>
        <begin position="430"/>
        <end position="553"/>
    </location>
</feature>
<dbReference type="Proteomes" id="UP000001901">
    <property type="component" value="Chromosome"/>
</dbReference>
<dbReference type="Pfam" id="PF00482">
    <property type="entry name" value="T2SSF"/>
    <property type="match status" value="2"/>
</dbReference>
<feature type="transmembrane region" description="Helical" evidence="6">
    <location>
        <begin position="532"/>
        <end position="553"/>
    </location>
</feature>